<dbReference type="RefSeq" id="WP_137249624.1">
    <property type="nucleotide sequence ID" value="NZ_SZQA01000027.1"/>
</dbReference>
<protein>
    <submittedName>
        <fullName evidence="1">Uncharacterized protein</fullName>
    </submittedName>
</protein>
<accession>A0A4U3MB16</accession>
<proteinExistence type="predicted"/>
<dbReference type="OrthoDB" id="3544053at2"/>
<keyword evidence="2" id="KW-1185">Reference proteome</keyword>
<name>A0A4U3MB16_9ACTN</name>
<dbReference type="Proteomes" id="UP000308705">
    <property type="component" value="Unassembled WGS sequence"/>
</dbReference>
<gene>
    <name evidence="1" type="ORF">FDA94_25645</name>
</gene>
<dbReference type="AlphaFoldDB" id="A0A4U3MB16"/>
<reference evidence="1 2" key="1">
    <citation type="submission" date="2019-04" db="EMBL/GenBank/DDBJ databases">
        <title>Herbidospora sp. NEAU-GS14.nov., a novel actinomycete isolated from soil.</title>
        <authorList>
            <person name="Han L."/>
        </authorList>
    </citation>
    <scope>NUCLEOTIDE SEQUENCE [LARGE SCALE GENOMIC DNA]</scope>
    <source>
        <strain evidence="1 2">NEAU-GS14</strain>
    </source>
</reference>
<comment type="caution">
    <text evidence="1">The sequence shown here is derived from an EMBL/GenBank/DDBJ whole genome shotgun (WGS) entry which is preliminary data.</text>
</comment>
<evidence type="ECO:0000313" key="1">
    <source>
        <dbReference type="EMBL" id="TKK85519.1"/>
    </source>
</evidence>
<sequence>MTFHTSTAPHLFQELVDERIRGLQREAAEHRLASRVANANKARKRAARATAALQAALSRL</sequence>
<organism evidence="1 2">
    <name type="scientific">Herbidospora galbida</name>
    <dbReference type="NCBI Taxonomy" id="2575442"/>
    <lineage>
        <taxon>Bacteria</taxon>
        <taxon>Bacillati</taxon>
        <taxon>Actinomycetota</taxon>
        <taxon>Actinomycetes</taxon>
        <taxon>Streptosporangiales</taxon>
        <taxon>Streptosporangiaceae</taxon>
        <taxon>Herbidospora</taxon>
    </lineage>
</organism>
<dbReference type="EMBL" id="SZQA01000027">
    <property type="protein sequence ID" value="TKK85519.1"/>
    <property type="molecule type" value="Genomic_DNA"/>
</dbReference>
<evidence type="ECO:0000313" key="2">
    <source>
        <dbReference type="Proteomes" id="UP000308705"/>
    </source>
</evidence>